<proteinExistence type="predicted"/>
<organism evidence="1 2">
    <name type="scientific">Peronospora belbahrii</name>
    <dbReference type="NCBI Taxonomy" id="622444"/>
    <lineage>
        <taxon>Eukaryota</taxon>
        <taxon>Sar</taxon>
        <taxon>Stramenopiles</taxon>
        <taxon>Oomycota</taxon>
        <taxon>Peronosporomycetes</taxon>
        <taxon>Peronosporales</taxon>
        <taxon>Peronosporaceae</taxon>
        <taxon>Peronospora</taxon>
    </lineage>
</organism>
<evidence type="ECO:0000313" key="2">
    <source>
        <dbReference type="Proteomes" id="UP001160483"/>
    </source>
</evidence>
<dbReference type="Proteomes" id="UP001160483">
    <property type="component" value="Unassembled WGS sequence"/>
</dbReference>
<protein>
    <submittedName>
        <fullName evidence="1">Uncharacterized protein</fullName>
    </submittedName>
</protein>
<dbReference type="EMBL" id="CAKKTJ010000319">
    <property type="protein sequence ID" value="CAH0479637.1"/>
    <property type="molecule type" value="Genomic_DNA"/>
</dbReference>
<sequence length="88" mass="9709">MSIDLERGFRKVFADSSHNNGGVGSVLALVCTPLENEDDKKALRRVQLEAQVQLLRRPHSPPGDVSNKLAIHVPLLRLDATHDEQSNS</sequence>
<evidence type="ECO:0000313" key="1">
    <source>
        <dbReference type="EMBL" id="CAH0479637.1"/>
    </source>
</evidence>
<dbReference type="AlphaFoldDB" id="A0AAU9L5T4"/>
<name>A0AAU9L5T4_9STRA</name>
<reference evidence="1" key="1">
    <citation type="submission" date="2021-11" db="EMBL/GenBank/DDBJ databases">
        <authorList>
            <person name="Islam A."/>
            <person name="Islam S."/>
            <person name="Flora M.S."/>
            <person name="Rahman M."/>
            <person name="Ziaur R.M."/>
            <person name="Epstein J.H."/>
            <person name="Hassan M."/>
            <person name="Klassen M."/>
            <person name="Woodard K."/>
            <person name="Webb A."/>
            <person name="Webby R.J."/>
            <person name="El Zowalaty M.E."/>
        </authorList>
    </citation>
    <scope>NUCLEOTIDE SEQUENCE</scope>
    <source>
        <strain evidence="1">Pbs3</strain>
    </source>
</reference>
<accession>A0AAU9L5T4</accession>
<comment type="caution">
    <text evidence="1">The sequence shown here is derived from an EMBL/GenBank/DDBJ whole genome shotgun (WGS) entry which is preliminary data.</text>
</comment>
<gene>
    <name evidence="1" type="ORF">PBS003_LOCUS6272</name>
</gene>